<keyword evidence="2" id="KW-0808">Transferase</keyword>
<accession>A0ABN0R496</accession>
<protein>
    <submittedName>
        <fullName evidence="2">Error-prone DNA polymerase domain protein</fullName>
        <ecNumber evidence="2">2.7.7.7</ecNumber>
    </submittedName>
</protein>
<comment type="caution">
    <text evidence="2">The sequence shown here is derived from an EMBL/GenBank/DDBJ whole genome shotgun (WGS) entry which is preliminary data.</text>
</comment>
<dbReference type="GO" id="GO:0003887">
    <property type="term" value="F:DNA-directed DNA polymerase activity"/>
    <property type="evidence" value="ECO:0007669"/>
    <property type="project" value="UniProtKB-EC"/>
</dbReference>
<organism evidence="2 3">
    <name type="scientific">Mycobacterium ulcerans str. Harvey</name>
    <dbReference type="NCBI Taxonomy" id="1299332"/>
    <lineage>
        <taxon>Bacteria</taxon>
        <taxon>Bacillati</taxon>
        <taxon>Actinomycetota</taxon>
        <taxon>Actinomycetes</taxon>
        <taxon>Mycobacteriales</taxon>
        <taxon>Mycobacteriaceae</taxon>
        <taxon>Mycobacterium</taxon>
        <taxon>Mycobacterium ulcerans group</taxon>
    </lineage>
</organism>
<reference evidence="2 3" key="1">
    <citation type="submission" date="2014-01" db="EMBL/GenBank/DDBJ databases">
        <authorList>
            <person name="Dobos K."/>
            <person name="Lenaerts A."/>
            <person name="Ordway D."/>
            <person name="DeGroote M.A."/>
            <person name="Parker T."/>
            <person name="Sizemore C."/>
            <person name="Tallon L.J."/>
            <person name="Sadzewicz L.K."/>
            <person name="Sengamalay N."/>
            <person name="Fraser C.M."/>
            <person name="Hine E."/>
            <person name="Shefchek K.A."/>
            <person name="Das S.P."/>
            <person name="Tettelin H."/>
        </authorList>
    </citation>
    <scope>NUCLEOTIDE SEQUENCE [LARGE SCALE GENOMIC DNA]</scope>
    <source>
        <strain evidence="2 3">Harvey</strain>
    </source>
</reference>
<feature type="region of interest" description="Disordered" evidence="1">
    <location>
        <begin position="66"/>
        <end position="90"/>
    </location>
</feature>
<dbReference type="EMBL" id="JAOL01000083">
    <property type="protein sequence ID" value="EUA91959.1"/>
    <property type="molecule type" value="Genomic_DNA"/>
</dbReference>
<dbReference type="Proteomes" id="UP000020681">
    <property type="component" value="Unassembled WGS sequence"/>
</dbReference>
<evidence type="ECO:0000313" key="2">
    <source>
        <dbReference type="EMBL" id="EUA91959.1"/>
    </source>
</evidence>
<evidence type="ECO:0000256" key="1">
    <source>
        <dbReference type="SAM" id="MobiDB-lite"/>
    </source>
</evidence>
<sequence>MRQALRQGGPDAAERALADLVDRFTAGRVSVELTHHGHPLDDENNAMLAGLAPALVLASLPRPGAFRPSGAQPAGHGDGAIRAASPWTPRPGGWRHWAGRICAPARKWPGCSRSGPTW</sequence>
<dbReference type="Gene3D" id="3.20.20.140">
    <property type="entry name" value="Metal-dependent hydrolases"/>
    <property type="match status" value="1"/>
</dbReference>
<keyword evidence="3" id="KW-1185">Reference proteome</keyword>
<dbReference type="EC" id="2.7.7.7" evidence="2"/>
<evidence type="ECO:0000313" key="3">
    <source>
        <dbReference type="Proteomes" id="UP000020681"/>
    </source>
</evidence>
<proteinExistence type="predicted"/>
<keyword evidence="2" id="KW-0548">Nucleotidyltransferase</keyword>
<gene>
    <name evidence="2" type="ORF">I551_1551</name>
</gene>
<name>A0ABN0R496_MYCUL</name>